<keyword evidence="2" id="KW-1185">Reference proteome</keyword>
<protein>
    <submittedName>
        <fullName evidence="1">Uncharacterized protein</fullName>
    </submittedName>
</protein>
<evidence type="ECO:0000313" key="1">
    <source>
        <dbReference type="EMBL" id="KAK2702898.1"/>
    </source>
</evidence>
<dbReference type="EMBL" id="JAVRJZ010000137">
    <property type="protein sequence ID" value="KAK2702898.1"/>
    <property type="molecule type" value="Genomic_DNA"/>
</dbReference>
<organism evidence="1 2">
    <name type="scientific">Artemia franciscana</name>
    <name type="common">Brine shrimp</name>
    <name type="synonym">Artemia sanfranciscana</name>
    <dbReference type="NCBI Taxonomy" id="6661"/>
    <lineage>
        <taxon>Eukaryota</taxon>
        <taxon>Metazoa</taxon>
        <taxon>Ecdysozoa</taxon>
        <taxon>Arthropoda</taxon>
        <taxon>Crustacea</taxon>
        <taxon>Branchiopoda</taxon>
        <taxon>Anostraca</taxon>
        <taxon>Artemiidae</taxon>
        <taxon>Artemia</taxon>
    </lineage>
</organism>
<reference evidence="1" key="1">
    <citation type="submission" date="2023-07" db="EMBL/GenBank/DDBJ databases">
        <title>Chromosome-level genome assembly of Artemia franciscana.</title>
        <authorList>
            <person name="Jo E."/>
        </authorList>
    </citation>
    <scope>NUCLEOTIDE SEQUENCE</scope>
    <source>
        <tissue evidence="1">Whole body</tissue>
    </source>
</reference>
<sequence>MLLIWSLLIGPHLEDTNLRDILFGSYQLQQMEEVFEVINIGLIVNKVAGMASSMKDHDRTLRTVLERACENGIKFNKEK</sequence>
<accession>A0AA88KRG6</accession>
<name>A0AA88KRG6_ARTSF</name>
<proteinExistence type="predicted"/>
<dbReference type="AlphaFoldDB" id="A0AA88KRG6"/>
<dbReference type="Proteomes" id="UP001187531">
    <property type="component" value="Unassembled WGS sequence"/>
</dbReference>
<evidence type="ECO:0000313" key="2">
    <source>
        <dbReference type="Proteomes" id="UP001187531"/>
    </source>
</evidence>
<gene>
    <name evidence="1" type="ORF">QYM36_018515</name>
</gene>
<comment type="caution">
    <text evidence="1">The sequence shown here is derived from an EMBL/GenBank/DDBJ whole genome shotgun (WGS) entry which is preliminary data.</text>
</comment>